<name>A0A1X7F2L0_9BACT</name>
<accession>A0A1X7F2L0</accession>
<evidence type="ECO:0000313" key="2">
    <source>
        <dbReference type="EMBL" id="SMF44331.1"/>
    </source>
</evidence>
<dbReference type="Pfam" id="PF00535">
    <property type="entry name" value="Glycos_transf_2"/>
    <property type="match status" value="2"/>
</dbReference>
<dbReference type="PANTHER" id="PTHR22916:SF3">
    <property type="entry name" value="UDP-GLCNAC:BETAGAL BETA-1,3-N-ACETYLGLUCOSAMINYLTRANSFERASE-LIKE PROTEIN 1"/>
    <property type="match status" value="1"/>
</dbReference>
<dbReference type="STRING" id="1519643.SAMN06295933_3587"/>
<gene>
    <name evidence="2" type="ORF">SAMN06295933_3587</name>
</gene>
<dbReference type="SUPFAM" id="SSF53448">
    <property type="entry name" value="Nucleotide-diphospho-sugar transferases"/>
    <property type="match status" value="2"/>
</dbReference>
<sequence>MTLFNPEEPITMRKRLTPRNINVRRCPQQIKFDDADLIVGVTVHNNADSIQRCLQSILNQTEQFPVIILDDSSSDDWFDCCADLINRIDALVVSAHCGSAASARNAILDYVETEFSNVRWVARLDADDRLSFKNSLIAMRDAARKNDSKYVLGGNRLVKHGKLLACNNPATNSLKKSSFLINLLKKMAQGTASNEIPSCNLLVSPSAGWRYPEIKSAEDHWLVTSLLIFHPEDGSIVDDGYYADYTLQGSVTIACKQNGLAKQYREQLFQAAKLWISLKNEVNEILGFGCEGVVVRQGTQVEKHFYPWSISDEDVEYISNKCHESKILPDVNFVKKNNKWIAIYTYQKSFPVIDITIKESLYILKEFLNKKFVCTNISRSNFRRIYDGSLIYIDIGVSISEMDVSYFRDVAARMYAISALNLSSRELKRRYTKERQIEILSKLIGFEEFYKELIENHIKMIWKKCKIKTNLLHKNRETDVTLMIKVCSMDANIIYNQVSHIVSQLEIPANFDEKIILIDPFSGPYLRAYDKSNYSKLISEVKRLCRAGIVDRFLIAPQDCTSVSDVNKRWFNLACDKTHNSMQVPVTPQLWGFDQVKSRYLLQCDVDILVGRRDFCHDYLFEMIDALQSSDVFGIGFNIPHSPDSQDKIYDALPGDYVPEVRCGLFDLDRLKANRPFPNDIENGHLRLSWYRSIQRYQQTDGFRCLRGGSPRTFYVHPNNNCKIDNNFYVKVRDLISQGFVPSLQYGQWDVKGSIEDWKYPVRSEKLVFLLRGRNTPLHKVNRCISSLLMQRDQYFGVILIDDASPIEHQNNLRREVSRLKRATLVCNTARLGHIQNTIFAINQICVNNDTLVAILDLDDALIDRNTSLLIQEKQQQGHDVILGAMYRPDKPLKVYSPEFDAPRSHFGGEVWIHLRSFTRKLFKSIPQDSFKNGKEWVSECEDYAIMVPIVELAKKPVYIPQYLYFHERSTSSSLALREERDLTIRTILKKKSLSV</sequence>
<dbReference type="AlphaFoldDB" id="A0A1X7F2L0"/>
<feature type="domain" description="Glycosyltransferase 2-like" evidence="1">
    <location>
        <begin position="781"/>
        <end position="899"/>
    </location>
</feature>
<proteinExistence type="predicted"/>
<dbReference type="InterPro" id="IPR001173">
    <property type="entry name" value="Glyco_trans_2-like"/>
</dbReference>
<dbReference type="RefSeq" id="WP_085104764.1">
    <property type="nucleotide sequence ID" value="NZ_FWZU01000009.1"/>
</dbReference>
<keyword evidence="3" id="KW-1185">Reference proteome</keyword>
<evidence type="ECO:0000259" key="1">
    <source>
        <dbReference type="Pfam" id="PF00535"/>
    </source>
</evidence>
<protein>
    <submittedName>
        <fullName evidence="2">Glycosyl transferase family 2</fullName>
    </submittedName>
</protein>
<dbReference type="Gene3D" id="3.90.550.10">
    <property type="entry name" value="Spore Coat Polysaccharide Biosynthesis Protein SpsA, Chain A"/>
    <property type="match status" value="2"/>
</dbReference>
<keyword evidence="2" id="KW-0808">Transferase</keyword>
<dbReference type="InterPro" id="IPR029044">
    <property type="entry name" value="Nucleotide-diphossugar_trans"/>
</dbReference>
<reference evidence="3" key="1">
    <citation type="submission" date="2017-04" db="EMBL/GenBank/DDBJ databases">
        <authorList>
            <person name="Varghese N."/>
            <person name="Submissions S."/>
        </authorList>
    </citation>
    <scope>NUCLEOTIDE SEQUENCE [LARGE SCALE GENOMIC DNA]</scope>
    <source>
        <strain evidence="3">K3S</strain>
    </source>
</reference>
<dbReference type="EMBL" id="FWZU01000009">
    <property type="protein sequence ID" value="SMF44331.1"/>
    <property type="molecule type" value="Genomic_DNA"/>
</dbReference>
<dbReference type="OrthoDB" id="9145912at2"/>
<evidence type="ECO:0000313" key="3">
    <source>
        <dbReference type="Proteomes" id="UP000192906"/>
    </source>
</evidence>
<dbReference type="CDD" id="cd00761">
    <property type="entry name" value="Glyco_tranf_GTA_type"/>
    <property type="match status" value="2"/>
</dbReference>
<dbReference type="Proteomes" id="UP000192906">
    <property type="component" value="Unassembled WGS sequence"/>
</dbReference>
<dbReference type="GO" id="GO:0016758">
    <property type="term" value="F:hexosyltransferase activity"/>
    <property type="evidence" value="ECO:0007669"/>
    <property type="project" value="UniProtKB-ARBA"/>
</dbReference>
<dbReference type="PANTHER" id="PTHR22916">
    <property type="entry name" value="GLYCOSYLTRANSFERASE"/>
    <property type="match status" value="1"/>
</dbReference>
<feature type="domain" description="Glycosyltransferase 2-like" evidence="1">
    <location>
        <begin position="39"/>
        <end position="158"/>
    </location>
</feature>
<organism evidence="2 3">
    <name type="scientific">Desulfovibrio gilichinskyi</name>
    <dbReference type="NCBI Taxonomy" id="1519643"/>
    <lineage>
        <taxon>Bacteria</taxon>
        <taxon>Pseudomonadati</taxon>
        <taxon>Thermodesulfobacteriota</taxon>
        <taxon>Desulfovibrionia</taxon>
        <taxon>Desulfovibrionales</taxon>
        <taxon>Desulfovibrionaceae</taxon>
        <taxon>Desulfovibrio</taxon>
    </lineage>
</organism>